<organism evidence="2 3">
    <name type="scientific">Solanum tuberosum</name>
    <name type="common">Potato</name>
    <dbReference type="NCBI Taxonomy" id="4113"/>
    <lineage>
        <taxon>Eukaryota</taxon>
        <taxon>Viridiplantae</taxon>
        <taxon>Streptophyta</taxon>
        <taxon>Embryophyta</taxon>
        <taxon>Tracheophyta</taxon>
        <taxon>Spermatophyta</taxon>
        <taxon>Magnoliopsida</taxon>
        <taxon>eudicotyledons</taxon>
        <taxon>Gunneridae</taxon>
        <taxon>Pentapetalae</taxon>
        <taxon>asterids</taxon>
        <taxon>lamiids</taxon>
        <taxon>Solanales</taxon>
        <taxon>Solanaceae</taxon>
        <taxon>Solanoideae</taxon>
        <taxon>Solaneae</taxon>
        <taxon>Solanum</taxon>
    </lineage>
</organism>
<dbReference type="PROSITE" id="PS00639">
    <property type="entry name" value="THIOL_PROTEASE_HIS"/>
    <property type="match status" value="1"/>
</dbReference>
<feature type="compositionally biased region" description="Basic and acidic residues" evidence="1">
    <location>
        <begin position="247"/>
        <end position="265"/>
    </location>
</feature>
<dbReference type="EnsemblPlants" id="PGSC0003DMT400096163">
    <property type="protein sequence ID" value="PGSC0003DMT400096163"/>
    <property type="gene ID" value="PGSC0003DMG400045734"/>
</dbReference>
<evidence type="ECO:0000313" key="3">
    <source>
        <dbReference type="Proteomes" id="UP000011115"/>
    </source>
</evidence>
<dbReference type="AlphaFoldDB" id="M1DXU8"/>
<proteinExistence type="predicted"/>
<dbReference type="Proteomes" id="UP000011115">
    <property type="component" value="Unassembled WGS sequence"/>
</dbReference>
<feature type="compositionally biased region" description="Polar residues" evidence="1">
    <location>
        <begin position="224"/>
        <end position="237"/>
    </location>
</feature>
<dbReference type="Gramene" id="PGSC0003DMT400096163">
    <property type="protein sequence ID" value="PGSC0003DMT400096163"/>
    <property type="gene ID" value="PGSC0003DMG400045734"/>
</dbReference>
<reference evidence="3" key="1">
    <citation type="journal article" date="2011" name="Nature">
        <title>Genome sequence and analysis of the tuber crop potato.</title>
        <authorList>
            <consortium name="The Potato Genome Sequencing Consortium"/>
        </authorList>
    </citation>
    <scope>NUCLEOTIDE SEQUENCE [LARGE SCALE GENOMIC DNA]</scope>
    <source>
        <strain evidence="3">cv. DM1-3 516 R44</strain>
    </source>
</reference>
<sequence length="302" mass="34576">MSINDSNGARWAIRTTSATSTMSKTLISMIRISWEVLDLSVYLQPSEIRLGKQSVADQLSPGGLIQQPYTVATQLLDGMTTINRAWYTREDQNVMGAGTHGVNVVGVGRTNPHKMKFEALYSEEGRDEGWKDRDREWRDRNQNWKDGEKDRYVPPHERQKPKDLEGGRSEDMLSYIINKVERSDKILRGMKEDVYTLSQTVTSHSVSIKQLETQMGHISFHLNPRQQGGFPSNTTANPKKMARPKVAGRDMPPRHVRAQDFKRDEKIEELAKERRESKKASSNRRVPLIPLFLRGNVESTWL</sequence>
<dbReference type="InterPro" id="IPR025660">
    <property type="entry name" value="Pept_his_AS"/>
</dbReference>
<feature type="region of interest" description="Disordered" evidence="1">
    <location>
        <begin position="223"/>
        <end position="265"/>
    </location>
</feature>
<accession>M1DXU8</accession>
<dbReference type="PaxDb" id="4113-PGSC0003DMT400096163"/>
<feature type="region of interest" description="Disordered" evidence="1">
    <location>
        <begin position="145"/>
        <end position="167"/>
    </location>
</feature>
<keyword evidence="3" id="KW-1185">Reference proteome</keyword>
<dbReference type="HOGENOM" id="CLU_922581_0_0_1"/>
<name>M1DXU8_SOLTU</name>
<evidence type="ECO:0000256" key="1">
    <source>
        <dbReference type="SAM" id="MobiDB-lite"/>
    </source>
</evidence>
<reference evidence="2" key="2">
    <citation type="submission" date="2015-06" db="UniProtKB">
        <authorList>
            <consortium name="EnsemblPlants"/>
        </authorList>
    </citation>
    <scope>IDENTIFICATION</scope>
    <source>
        <strain evidence="2">DM1-3 516 R44</strain>
    </source>
</reference>
<evidence type="ECO:0008006" key="4">
    <source>
        <dbReference type="Google" id="ProtNLM"/>
    </source>
</evidence>
<protein>
    <recommendedName>
        <fullName evidence="4">Integrase core domain containing protein</fullName>
    </recommendedName>
</protein>
<dbReference type="InParanoid" id="M1DXU8"/>
<evidence type="ECO:0000313" key="2">
    <source>
        <dbReference type="EnsemblPlants" id="PGSC0003DMT400096163"/>
    </source>
</evidence>